<proteinExistence type="inferred from homology"/>
<organism evidence="13 14">
    <name type="scientific">Flavobacterium plantiphilum</name>
    <dbReference type="NCBI Taxonomy" id="3163297"/>
    <lineage>
        <taxon>Bacteria</taxon>
        <taxon>Pseudomonadati</taxon>
        <taxon>Bacteroidota</taxon>
        <taxon>Flavobacteriia</taxon>
        <taxon>Flavobacteriales</taxon>
        <taxon>Flavobacteriaceae</taxon>
        <taxon>Flavobacterium</taxon>
    </lineage>
</organism>
<dbReference type="PROSITE" id="PS51257">
    <property type="entry name" value="PROKAR_LIPOPROTEIN"/>
    <property type="match status" value="1"/>
</dbReference>
<keyword evidence="8 11" id="KW-0460">Magnesium</keyword>
<dbReference type="Gene3D" id="3.10.520.10">
    <property type="entry name" value="ApbE-like domains"/>
    <property type="match status" value="1"/>
</dbReference>
<comment type="caution">
    <text evidence="13">The sequence shown here is derived from an EMBL/GenBank/DDBJ whole genome shotgun (WGS) entry which is preliminary data.</text>
</comment>
<evidence type="ECO:0000313" key="13">
    <source>
        <dbReference type="EMBL" id="MFL9829569.1"/>
    </source>
</evidence>
<accession>A0ABW8XP99</accession>
<keyword evidence="12" id="KW-0997">Cell inner membrane</keyword>
<evidence type="ECO:0000256" key="8">
    <source>
        <dbReference type="ARBA" id="ARBA00022842"/>
    </source>
</evidence>
<name>A0ABW8XP99_9FLAO</name>
<comment type="subcellular location">
    <subcellularLocation>
        <location evidence="12">Cell inner membrane</location>
        <topology evidence="12">Lipid-anchor</topology>
        <orientation evidence="12">Periplasmic side</orientation>
    </subcellularLocation>
</comment>
<evidence type="ECO:0000256" key="10">
    <source>
        <dbReference type="ARBA" id="ARBA00048540"/>
    </source>
</evidence>
<keyword evidence="12" id="KW-1003">Cell membrane</keyword>
<evidence type="ECO:0000256" key="2">
    <source>
        <dbReference type="ARBA" id="ARBA00011955"/>
    </source>
</evidence>
<keyword evidence="12" id="KW-0449">Lipoprotein</keyword>
<gene>
    <name evidence="13" type="ORF">ABS764_01775</name>
</gene>
<keyword evidence="6 11" id="KW-0479">Metal-binding</keyword>
<evidence type="ECO:0000256" key="6">
    <source>
        <dbReference type="ARBA" id="ARBA00022723"/>
    </source>
</evidence>
<comment type="cofactor">
    <cofactor evidence="1 12">
        <name>Mg(2+)</name>
        <dbReference type="ChEBI" id="CHEBI:18420"/>
    </cofactor>
</comment>
<evidence type="ECO:0000256" key="9">
    <source>
        <dbReference type="ARBA" id="ARBA00031306"/>
    </source>
</evidence>
<dbReference type="EC" id="2.7.1.180" evidence="2 11"/>
<protein>
    <recommendedName>
        <fullName evidence="3 11">FAD:protein FMN transferase</fullName>
        <ecNumber evidence="2 11">2.7.1.180</ecNumber>
    </recommendedName>
    <alternativeName>
        <fullName evidence="9 11">Flavin transferase</fullName>
    </alternativeName>
</protein>
<evidence type="ECO:0000256" key="7">
    <source>
        <dbReference type="ARBA" id="ARBA00022827"/>
    </source>
</evidence>
<comment type="function">
    <text evidence="12">Flavin transferase that catalyzes the transfer of the FMN moiety of FAD and its covalent binding to the hydroxyl group of a threonine residue in a target flavoprotein.</text>
</comment>
<comment type="similarity">
    <text evidence="11 12">Belongs to the ApbE family.</text>
</comment>
<keyword evidence="12" id="KW-0472">Membrane</keyword>
<sequence length="334" mass="37674">MIKNVFIIFTTAIFVVACAKEEAIFFLQGNAQGTSYHISYVSQDKIVSKKQIDSLLADIDRSMSAWIPNSIISRINNNEKDVIIDDYFRTVFNKAVEVSDKTKGDFDITVGPLINAWGFGPATKKTLNKRKLDSLLPLVNYKMLSLQHSKIVKEKPEIKIDFNAIAQGYSVDVLADFFQKKGITNYLVELGGEIKSNGKKIKEEWKVGIEQPDEENASDRKLQAIVNLGNRALATSGNYRKFYREGNQKFSHIINPKTGYPAKHNLLSTTVIANDAITADAYATAFMVMGLQKSIDFVEKNKELNLEVFFIYDEKGKWKTYISPGLMKRIKTVS</sequence>
<keyword evidence="5 11" id="KW-0808">Transferase</keyword>
<dbReference type="Proteomes" id="UP001629260">
    <property type="component" value="Unassembled WGS sequence"/>
</dbReference>
<dbReference type="RefSeq" id="WP_408079347.1">
    <property type="nucleotide sequence ID" value="NZ_JBELQA010000001.1"/>
</dbReference>
<keyword evidence="7 11" id="KW-0274">FAD</keyword>
<dbReference type="GO" id="GO:0016740">
    <property type="term" value="F:transferase activity"/>
    <property type="evidence" value="ECO:0007669"/>
    <property type="project" value="UniProtKB-KW"/>
</dbReference>
<dbReference type="InterPro" id="IPR024932">
    <property type="entry name" value="ApbE"/>
</dbReference>
<comment type="catalytic activity">
    <reaction evidence="10 11 12">
        <text>L-threonyl-[protein] + FAD = FMN-L-threonyl-[protein] + AMP + H(+)</text>
        <dbReference type="Rhea" id="RHEA:36847"/>
        <dbReference type="Rhea" id="RHEA-COMP:11060"/>
        <dbReference type="Rhea" id="RHEA-COMP:11061"/>
        <dbReference type="ChEBI" id="CHEBI:15378"/>
        <dbReference type="ChEBI" id="CHEBI:30013"/>
        <dbReference type="ChEBI" id="CHEBI:57692"/>
        <dbReference type="ChEBI" id="CHEBI:74257"/>
        <dbReference type="ChEBI" id="CHEBI:456215"/>
        <dbReference type="EC" id="2.7.1.180"/>
    </reaction>
</comment>
<evidence type="ECO:0000256" key="1">
    <source>
        <dbReference type="ARBA" id="ARBA00001946"/>
    </source>
</evidence>
<dbReference type="PANTHER" id="PTHR30040">
    <property type="entry name" value="THIAMINE BIOSYNTHESIS LIPOPROTEIN APBE"/>
    <property type="match status" value="1"/>
</dbReference>
<evidence type="ECO:0000256" key="11">
    <source>
        <dbReference type="PIRNR" id="PIRNR006268"/>
    </source>
</evidence>
<dbReference type="InterPro" id="IPR003374">
    <property type="entry name" value="ApbE-like_sf"/>
</dbReference>
<dbReference type="EMBL" id="JBELQA010000001">
    <property type="protein sequence ID" value="MFL9829569.1"/>
    <property type="molecule type" value="Genomic_DNA"/>
</dbReference>
<reference evidence="13 14" key="1">
    <citation type="submission" date="2024-06" db="EMBL/GenBank/DDBJ databases">
        <authorList>
            <person name="Kaempfer P."/>
            <person name="Viver T."/>
        </authorList>
    </citation>
    <scope>NUCLEOTIDE SEQUENCE [LARGE SCALE GENOMIC DNA]</scope>
    <source>
        <strain evidence="13 14">ST-87</strain>
    </source>
</reference>
<evidence type="ECO:0000256" key="12">
    <source>
        <dbReference type="RuleBase" id="RU363002"/>
    </source>
</evidence>
<keyword evidence="4 11" id="KW-0285">Flavoprotein</keyword>
<dbReference type="SUPFAM" id="SSF143631">
    <property type="entry name" value="ApbE-like"/>
    <property type="match status" value="1"/>
</dbReference>
<evidence type="ECO:0000256" key="5">
    <source>
        <dbReference type="ARBA" id="ARBA00022679"/>
    </source>
</evidence>
<evidence type="ECO:0000313" key="14">
    <source>
        <dbReference type="Proteomes" id="UP001629260"/>
    </source>
</evidence>
<dbReference type="Pfam" id="PF02424">
    <property type="entry name" value="ApbE"/>
    <property type="match status" value="1"/>
</dbReference>
<dbReference type="PANTHER" id="PTHR30040:SF2">
    <property type="entry name" value="FAD:PROTEIN FMN TRANSFERASE"/>
    <property type="match status" value="1"/>
</dbReference>
<dbReference type="PIRSF" id="PIRSF006268">
    <property type="entry name" value="ApbE"/>
    <property type="match status" value="1"/>
</dbReference>
<evidence type="ECO:0000256" key="4">
    <source>
        <dbReference type="ARBA" id="ARBA00022630"/>
    </source>
</evidence>
<evidence type="ECO:0000256" key="3">
    <source>
        <dbReference type="ARBA" id="ARBA00016337"/>
    </source>
</evidence>
<keyword evidence="14" id="KW-1185">Reference proteome</keyword>